<proteinExistence type="predicted"/>
<gene>
    <name evidence="1" type="ORF">Val02_34150</name>
</gene>
<keyword evidence="2" id="KW-1185">Reference proteome</keyword>
<sequence length="282" mass="31494">MASNPDPSRITAALWYFVESCLAMHPGTQYGGTFADKPGYHNTRNNLYNQGRTNDYSVRLAADKAGPGDKCAAFDWTFPDAQSGRYGTIIQYGERVRSAYWARDPRLRGWREVLIQADWDESAEGYDFTSWSERTPDSSHLWHAHFSCLRQYLNDITVMNGMLSILWGESLETWNNGQSKYGGNMAEFTDEMARKIHNSDNYLWRGLTQLDDVVVDVRSATGTGTVDNKFAKQFKQLVADVAELKKQTTFGGVDGSTVAAALAADPTFINNLADALATRLKA</sequence>
<dbReference type="AlphaFoldDB" id="A0A8J3YJG1"/>
<name>A0A8J3YJG1_9ACTN</name>
<dbReference type="EMBL" id="BOPF01000010">
    <property type="protein sequence ID" value="GIJ46529.1"/>
    <property type="molecule type" value="Genomic_DNA"/>
</dbReference>
<comment type="caution">
    <text evidence="1">The sequence shown here is derived from an EMBL/GenBank/DDBJ whole genome shotgun (WGS) entry which is preliminary data.</text>
</comment>
<protein>
    <submittedName>
        <fullName evidence="1">Uncharacterized protein</fullName>
    </submittedName>
</protein>
<dbReference type="RefSeq" id="WP_203900034.1">
    <property type="nucleotide sequence ID" value="NZ_BOPF01000010.1"/>
</dbReference>
<evidence type="ECO:0000313" key="2">
    <source>
        <dbReference type="Proteomes" id="UP000619260"/>
    </source>
</evidence>
<accession>A0A8J3YJG1</accession>
<reference evidence="1" key="1">
    <citation type="submission" date="2021-01" db="EMBL/GenBank/DDBJ databases">
        <title>Whole genome shotgun sequence of Virgisporangium aliadipatigenens NBRC 105644.</title>
        <authorList>
            <person name="Komaki H."/>
            <person name="Tamura T."/>
        </authorList>
    </citation>
    <scope>NUCLEOTIDE SEQUENCE</scope>
    <source>
        <strain evidence="1">NBRC 105644</strain>
    </source>
</reference>
<dbReference type="Proteomes" id="UP000619260">
    <property type="component" value="Unassembled WGS sequence"/>
</dbReference>
<evidence type="ECO:0000313" key="1">
    <source>
        <dbReference type="EMBL" id="GIJ46529.1"/>
    </source>
</evidence>
<organism evidence="1 2">
    <name type="scientific">Virgisporangium aliadipatigenens</name>
    <dbReference type="NCBI Taxonomy" id="741659"/>
    <lineage>
        <taxon>Bacteria</taxon>
        <taxon>Bacillati</taxon>
        <taxon>Actinomycetota</taxon>
        <taxon>Actinomycetes</taxon>
        <taxon>Micromonosporales</taxon>
        <taxon>Micromonosporaceae</taxon>
        <taxon>Virgisporangium</taxon>
    </lineage>
</organism>